<sequence>MPIFFAIIRNSLKHVPKALVPVLISTFVFVAARTDASTASNCLSVSSKILVYLASSCARVKDFAVGHDPAAVPATWAAWFPLTAWPVSLIRSENTVITQTQIRYSRESYPKSKYKKLVKYCTG</sequence>
<reference evidence="1" key="1">
    <citation type="submission" date="2018-04" db="EMBL/GenBank/DDBJ databases">
        <title>Transcriptome of Schizaphis graminum biotype I.</title>
        <authorList>
            <person name="Scully E.D."/>
            <person name="Geib S.M."/>
            <person name="Palmer N.A."/>
            <person name="Koch K."/>
            <person name="Bradshaw J."/>
            <person name="Heng-Moss T."/>
            <person name="Sarath G."/>
        </authorList>
    </citation>
    <scope>NUCLEOTIDE SEQUENCE</scope>
</reference>
<proteinExistence type="predicted"/>
<accession>A0A2S2NEU5</accession>
<dbReference type="EMBL" id="GGMR01003048">
    <property type="protein sequence ID" value="MBY15667.1"/>
    <property type="molecule type" value="Transcribed_RNA"/>
</dbReference>
<dbReference type="AlphaFoldDB" id="A0A2S2NEU5"/>
<name>A0A2S2NEU5_SCHGA</name>
<organism evidence="1">
    <name type="scientific">Schizaphis graminum</name>
    <name type="common">Green bug aphid</name>
    <dbReference type="NCBI Taxonomy" id="13262"/>
    <lineage>
        <taxon>Eukaryota</taxon>
        <taxon>Metazoa</taxon>
        <taxon>Ecdysozoa</taxon>
        <taxon>Arthropoda</taxon>
        <taxon>Hexapoda</taxon>
        <taxon>Insecta</taxon>
        <taxon>Pterygota</taxon>
        <taxon>Neoptera</taxon>
        <taxon>Paraneoptera</taxon>
        <taxon>Hemiptera</taxon>
        <taxon>Sternorrhyncha</taxon>
        <taxon>Aphidomorpha</taxon>
        <taxon>Aphidoidea</taxon>
        <taxon>Aphididae</taxon>
        <taxon>Aphidini</taxon>
        <taxon>Schizaphis</taxon>
    </lineage>
</organism>
<gene>
    <name evidence="1" type="ORF">g.173054</name>
</gene>
<evidence type="ECO:0000313" key="1">
    <source>
        <dbReference type="EMBL" id="MBY15667.1"/>
    </source>
</evidence>
<protein>
    <submittedName>
        <fullName evidence="1">Uncharacterized protein</fullName>
    </submittedName>
</protein>